<proteinExistence type="predicted"/>
<dbReference type="Proteomes" id="UP000041601">
    <property type="component" value="Unassembled WGS sequence"/>
</dbReference>
<name>A0ABP1YAT4_YEREN</name>
<reference evidence="2 4" key="1">
    <citation type="submission" date="2015-03" db="EMBL/GenBank/DDBJ databases">
        <authorList>
            <consortium name="Pathogen Informatics"/>
            <person name="Murphy D."/>
        </authorList>
    </citation>
    <scope>NUCLEOTIDE SEQUENCE [LARGE SCALE GENOMIC DNA]</scope>
    <source>
        <strain evidence="2 4">IP05342</strain>
    </source>
</reference>
<organism evidence="2 4">
    <name type="scientific">Yersinia enterocolitica</name>
    <dbReference type="NCBI Taxonomy" id="630"/>
    <lineage>
        <taxon>Bacteria</taxon>
        <taxon>Pseudomonadati</taxon>
        <taxon>Pseudomonadota</taxon>
        <taxon>Gammaproteobacteria</taxon>
        <taxon>Enterobacterales</taxon>
        <taxon>Yersiniaceae</taxon>
        <taxon>Yersinia</taxon>
    </lineage>
</organism>
<comment type="caution">
    <text evidence="2">The sequence shown here is derived from an EMBL/GenBank/DDBJ whole genome shotgun (WGS) entry which is preliminary data.</text>
</comment>
<dbReference type="EMBL" id="CPXJ01000060">
    <property type="protein sequence ID" value="CNE47048.1"/>
    <property type="molecule type" value="Genomic_DNA"/>
</dbReference>
<gene>
    <name evidence="2" type="ORF">ERS137959_03665</name>
    <name evidence="3" type="ORF">ERS137959_03866</name>
</gene>
<accession>A0ABP1YAT4</accession>
<dbReference type="EMBL" id="CPXJ01000053">
    <property type="protein sequence ID" value="CNE38773.1"/>
    <property type="molecule type" value="Genomic_DNA"/>
</dbReference>
<evidence type="ECO:0000313" key="3">
    <source>
        <dbReference type="EMBL" id="CNE47048.1"/>
    </source>
</evidence>
<keyword evidence="4" id="KW-1185">Reference proteome</keyword>
<evidence type="ECO:0000256" key="1">
    <source>
        <dbReference type="SAM" id="MobiDB-lite"/>
    </source>
</evidence>
<feature type="region of interest" description="Disordered" evidence="1">
    <location>
        <begin position="1"/>
        <end position="47"/>
    </location>
</feature>
<feature type="compositionally biased region" description="Polar residues" evidence="1">
    <location>
        <begin position="1"/>
        <end position="11"/>
    </location>
</feature>
<evidence type="ECO:0000313" key="4">
    <source>
        <dbReference type="Proteomes" id="UP000041601"/>
    </source>
</evidence>
<sequence>MSESNKSTSESKPQPPAPQKPTPAKDGFSVGRMIVGDSADGLRKKSK</sequence>
<dbReference type="RefSeq" id="WP_172665463.1">
    <property type="nucleotide sequence ID" value="NZ_CPXJ01000053.1"/>
</dbReference>
<protein>
    <submittedName>
        <fullName evidence="2">Uncharacterized protein</fullName>
    </submittedName>
</protein>
<evidence type="ECO:0000313" key="2">
    <source>
        <dbReference type="EMBL" id="CNE38773.1"/>
    </source>
</evidence>